<evidence type="ECO:0000256" key="7">
    <source>
        <dbReference type="ARBA" id="ARBA00022958"/>
    </source>
</evidence>
<name>A0A6J6F8E4_9ZZZZ</name>
<dbReference type="EMBL" id="CAFBOK010000219">
    <property type="protein sequence ID" value="CAB4995661.1"/>
    <property type="molecule type" value="Genomic_DNA"/>
</dbReference>
<comment type="subcellular location">
    <subcellularLocation>
        <location evidence="1">Membrane</location>
        <topology evidence="1">Multi-pass membrane protein</topology>
    </subcellularLocation>
</comment>
<evidence type="ECO:0000256" key="12">
    <source>
        <dbReference type="ARBA" id="ARBA00034430"/>
    </source>
</evidence>
<keyword evidence="4" id="KW-0633">Potassium transport</keyword>
<accession>A0A6J6F8E4</accession>
<evidence type="ECO:0000256" key="2">
    <source>
        <dbReference type="ARBA" id="ARBA00006920"/>
    </source>
</evidence>
<evidence type="ECO:0000256" key="4">
    <source>
        <dbReference type="ARBA" id="ARBA00022538"/>
    </source>
</evidence>
<evidence type="ECO:0000256" key="8">
    <source>
        <dbReference type="ARBA" id="ARBA00022989"/>
    </source>
</evidence>
<keyword evidence="3" id="KW-0813">Transport</keyword>
<dbReference type="InterPro" id="IPR010617">
    <property type="entry name" value="TMEM175-like"/>
</dbReference>
<evidence type="ECO:0000313" key="14">
    <source>
        <dbReference type="EMBL" id="CAB4343950.1"/>
    </source>
</evidence>
<gene>
    <name evidence="15" type="ORF">UFOPK1762_00619</name>
    <name evidence="14" type="ORF">UFOPK3331_01297</name>
    <name evidence="16" type="ORF">UFOPK3927_01563</name>
    <name evidence="17" type="ORF">UFOPK4371_00685</name>
</gene>
<feature type="transmembrane region" description="Helical" evidence="13">
    <location>
        <begin position="31"/>
        <end position="49"/>
    </location>
</feature>
<sequence length="227" mass="24780">MEKPTPPEQNQVESLAPVLLRQSEGTVRLETFSDGVFAIAITLLILNFHIPTGLNENQVWNAIADQQDVFLSAAISFVVIGVYWTVNRKTFALIDRTNGALTASNFVHLATIVFLPFPTLVMSEYTKSFAAVGMYAATIALAGFTAAVTVVIAWRGNLMDSTVTQDMIDKTVSSSIATPIVFAASIPIAAVNTRVATWFWFGAFFVSKPVGVLAQRILQRRHQKAMP</sequence>
<dbReference type="EMBL" id="CAEZTY010000015">
    <property type="protein sequence ID" value="CAB4581018.1"/>
    <property type="molecule type" value="Genomic_DNA"/>
</dbReference>
<evidence type="ECO:0000256" key="13">
    <source>
        <dbReference type="SAM" id="Phobius"/>
    </source>
</evidence>
<feature type="transmembrane region" description="Helical" evidence="13">
    <location>
        <begin position="69"/>
        <end position="86"/>
    </location>
</feature>
<keyword evidence="11" id="KW-0407">Ion channel</keyword>
<organism evidence="15">
    <name type="scientific">freshwater metagenome</name>
    <dbReference type="NCBI Taxonomy" id="449393"/>
    <lineage>
        <taxon>unclassified sequences</taxon>
        <taxon>metagenomes</taxon>
        <taxon>ecological metagenomes</taxon>
    </lineage>
</organism>
<evidence type="ECO:0000256" key="5">
    <source>
        <dbReference type="ARBA" id="ARBA00022692"/>
    </source>
</evidence>
<feature type="transmembrane region" description="Helical" evidence="13">
    <location>
        <begin position="175"/>
        <end position="192"/>
    </location>
</feature>
<keyword evidence="9" id="KW-0406">Ion transport</keyword>
<feature type="transmembrane region" description="Helical" evidence="13">
    <location>
        <begin position="98"/>
        <end position="117"/>
    </location>
</feature>
<comment type="similarity">
    <text evidence="2">Belongs to the TMEM175 family.</text>
</comment>
<keyword evidence="7" id="KW-0630">Potassium</keyword>
<evidence type="ECO:0000256" key="11">
    <source>
        <dbReference type="ARBA" id="ARBA00023303"/>
    </source>
</evidence>
<evidence type="ECO:0000313" key="17">
    <source>
        <dbReference type="EMBL" id="CAB5076224.1"/>
    </source>
</evidence>
<evidence type="ECO:0000256" key="1">
    <source>
        <dbReference type="ARBA" id="ARBA00004141"/>
    </source>
</evidence>
<dbReference type="PANTHER" id="PTHR31462">
    <property type="entry name" value="ENDOSOMAL/LYSOSOMAL POTASSIUM CHANNEL TMEM175"/>
    <property type="match status" value="1"/>
</dbReference>
<evidence type="ECO:0000256" key="9">
    <source>
        <dbReference type="ARBA" id="ARBA00023065"/>
    </source>
</evidence>
<dbReference type="GO" id="GO:0005267">
    <property type="term" value="F:potassium channel activity"/>
    <property type="evidence" value="ECO:0007669"/>
    <property type="project" value="UniProtKB-KW"/>
</dbReference>
<evidence type="ECO:0000256" key="3">
    <source>
        <dbReference type="ARBA" id="ARBA00022448"/>
    </source>
</evidence>
<dbReference type="PANTHER" id="PTHR31462:SF5">
    <property type="entry name" value="ENDOSOMAL_LYSOSOMAL PROTON CHANNEL TMEM175"/>
    <property type="match status" value="1"/>
</dbReference>
<comment type="catalytic activity">
    <reaction evidence="12">
        <text>K(+)(in) = K(+)(out)</text>
        <dbReference type="Rhea" id="RHEA:29463"/>
        <dbReference type="ChEBI" id="CHEBI:29103"/>
    </reaction>
</comment>
<proteinExistence type="inferred from homology"/>
<dbReference type="Pfam" id="PF06736">
    <property type="entry name" value="TMEM175"/>
    <property type="match status" value="1"/>
</dbReference>
<evidence type="ECO:0000256" key="6">
    <source>
        <dbReference type="ARBA" id="ARBA00022826"/>
    </source>
</evidence>
<dbReference type="AlphaFoldDB" id="A0A6J6F8E4"/>
<keyword evidence="5 13" id="KW-0812">Transmembrane</keyword>
<dbReference type="GO" id="GO:0016020">
    <property type="term" value="C:membrane"/>
    <property type="evidence" value="ECO:0007669"/>
    <property type="project" value="UniProtKB-SubCell"/>
</dbReference>
<dbReference type="EMBL" id="CAFBRD010000026">
    <property type="protein sequence ID" value="CAB5076224.1"/>
    <property type="molecule type" value="Genomic_DNA"/>
</dbReference>
<keyword evidence="10 13" id="KW-0472">Membrane</keyword>
<dbReference type="EMBL" id="CAESAL010000049">
    <property type="protein sequence ID" value="CAB4343950.1"/>
    <property type="molecule type" value="Genomic_DNA"/>
</dbReference>
<evidence type="ECO:0000313" key="15">
    <source>
        <dbReference type="EMBL" id="CAB4581018.1"/>
    </source>
</evidence>
<feature type="transmembrane region" description="Helical" evidence="13">
    <location>
        <begin position="198"/>
        <end position="218"/>
    </location>
</feature>
<feature type="transmembrane region" description="Helical" evidence="13">
    <location>
        <begin position="129"/>
        <end position="154"/>
    </location>
</feature>
<dbReference type="GO" id="GO:0015252">
    <property type="term" value="F:proton channel activity"/>
    <property type="evidence" value="ECO:0007669"/>
    <property type="project" value="InterPro"/>
</dbReference>
<keyword evidence="8 13" id="KW-1133">Transmembrane helix</keyword>
<reference evidence="15" key="1">
    <citation type="submission" date="2020-05" db="EMBL/GenBank/DDBJ databases">
        <authorList>
            <person name="Chiriac C."/>
            <person name="Salcher M."/>
            <person name="Ghai R."/>
            <person name="Kavagutti S V."/>
        </authorList>
    </citation>
    <scope>NUCLEOTIDE SEQUENCE</scope>
</reference>
<evidence type="ECO:0000313" key="16">
    <source>
        <dbReference type="EMBL" id="CAB4995661.1"/>
    </source>
</evidence>
<protein>
    <submittedName>
        <fullName evidence="15">Unannotated protein</fullName>
    </submittedName>
</protein>
<evidence type="ECO:0000256" key="10">
    <source>
        <dbReference type="ARBA" id="ARBA00023136"/>
    </source>
</evidence>
<keyword evidence="6" id="KW-0631">Potassium channel</keyword>